<dbReference type="PANTHER" id="PTHR39957">
    <property type="entry name" value="AT09846P1-RELATED"/>
    <property type="match status" value="1"/>
</dbReference>
<evidence type="ECO:0000256" key="2">
    <source>
        <dbReference type="ARBA" id="ARBA00022525"/>
    </source>
</evidence>
<gene>
    <name evidence="6" type="primary">LOC117564941</name>
</gene>
<dbReference type="PANTHER" id="PTHR39957:SF1">
    <property type="entry name" value="AT09846P1-RELATED"/>
    <property type="match status" value="1"/>
</dbReference>
<proteinExistence type="predicted"/>
<name>A0A6P8W801_DROAB</name>
<dbReference type="RefSeq" id="XP_034099786.1">
    <property type="nucleotide sequence ID" value="XM_034243895.2"/>
</dbReference>
<evidence type="ECO:0000256" key="3">
    <source>
        <dbReference type="SAM" id="SignalP"/>
    </source>
</evidence>
<keyword evidence="5" id="KW-1185">Reference proteome</keyword>
<keyword evidence="2" id="KW-0964">Secreted</keyword>
<dbReference type="InterPro" id="IPR053308">
    <property type="entry name" value="Vago-like"/>
</dbReference>
<protein>
    <submittedName>
        <fullName evidence="6">Uncharacterized protein LOC117564941</fullName>
    </submittedName>
</protein>
<dbReference type="GO" id="GO:0005576">
    <property type="term" value="C:extracellular region"/>
    <property type="evidence" value="ECO:0007669"/>
    <property type="project" value="UniProtKB-SubCell"/>
</dbReference>
<dbReference type="Pfam" id="PF15430">
    <property type="entry name" value="SVWC"/>
    <property type="match status" value="1"/>
</dbReference>
<sequence length="108" mass="12330">MFVINVVIIWLTFAYLCRAQLLNSLNNYGDNTYPDRCVLDMGNTLLMLKLGEMVKLDNLPCTSVFCAGDGWGMLQTCSHDAPPDDCRYSNFDWDAEYPKCCNRRVICD</sequence>
<dbReference type="OrthoDB" id="7901229at2759"/>
<organism evidence="5 6">
    <name type="scientific">Drosophila albomicans</name>
    <name type="common">Fruit fly</name>
    <dbReference type="NCBI Taxonomy" id="7291"/>
    <lineage>
        <taxon>Eukaryota</taxon>
        <taxon>Metazoa</taxon>
        <taxon>Ecdysozoa</taxon>
        <taxon>Arthropoda</taxon>
        <taxon>Hexapoda</taxon>
        <taxon>Insecta</taxon>
        <taxon>Pterygota</taxon>
        <taxon>Neoptera</taxon>
        <taxon>Endopterygota</taxon>
        <taxon>Diptera</taxon>
        <taxon>Brachycera</taxon>
        <taxon>Muscomorpha</taxon>
        <taxon>Ephydroidea</taxon>
        <taxon>Drosophilidae</taxon>
        <taxon>Drosophila</taxon>
    </lineage>
</organism>
<accession>A0A6P8W801</accession>
<feature type="chain" id="PRO_5028229190" evidence="3">
    <location>
        <begin position="20"/>
        <end position="108"/>
    </location>
</feature>
<dbReference type="AlphaFoldDB" id="A0A6P8W801"/>
<dbReference type="SMART" id="SM01318">
    <property type="entry name" value="SVWC"/>
    <property type="match status" value="1"/>
</dbReference>
<evidence type="ECO:0000259" key="4">
    <source>
        <dbReference type="SMART" id="SM01318"/>
    </source>
</evidence>
<dbReference type="GeneID" id="117564941"/>
<reference evidence="6" key="1">
    <citation type="submission" date="2025-08" db="UniProtKB">
        <authorList>
            <consortium name="RefSeq"/>
        </authorList>
    </citation>
    <scope>IDENTIFICATION</scope>
    <source>
        <strain evidence="6">15112-1751.03</strain>
        <tissue evidence="6">Whole Adult</tissue>
    </source>
</reference>
<evidence type="ECO:0000313" key="6">
    <source>
        <dbReference type="RefSeq" id="XP_034099786.1"/>
    </source>
</evidence>
<feature type="domain" description="Single" evidence="4">
    <location>
        <begin position="37"/>
        <end position="107"/>
    </location>
</feature>
<evidence type="ECO:0000313" key="5">
    <source>
        <dbReference type="Proteomes" id="UP000515160"/>
    </source>
</evidence>
<feature type="signal peptide" evidence="3">
    <location>
        <begin position="1"/>
        <end position="19"/>
    </location>
</feature>
<evidence type="ECO:0000256" key="1">
    <source>
        <dbReference type="ARBA" id="ARBA00004613"/>
    </source>
</evidence>
<dbReference type="InterPro" id="IPR029277">
    <property type="entry name" value="SVWC_dom"/>
</dbReference>
<comment type="subcellular location">
    <subcellularLocation>
        <location evidence="1">Secreted</location>
    </subcellularLocation>
</comment>
<dbReference type="Proteomes" id="UP000515160">
    <property type="component" value="Chromosome 2L"/>
</dbReference>
<keyword evidence="3" id="KW-0732">Signal</keyword>